<proteinExistence type="predicted"/>
<keyword evidence="1" id="KW-0812">Transmembrane</keyword>
<evidence type="ECO:0000256" key="1">
    <source>
        <dbReference type="SAM" id="Phobius"/>
    </source>
</evidence>
<feature type="transmembrane region" description="Helical" evidence="1">
    <location>
        <begin position="229"/>
        <end position="254"/>
    </location>
</feature>
<feature type="transmembrane region" description="Helical" evidence="1">
    <location>
        <begin position="199"/>
        <end position="217"/>
    </location>
</feature>
<evidence type="ECO:0000313" key="2">
    <source>
        <dbReference type="EMBL" id="CAE0445448.1"/>
    </source>
</evidence>
<gene>
    <name evidence="2" type="ORF">ASTO00021_LOCUS15467</name>
</gene>
<keyword evidence="1" id="KW-1133">Transmembrane helix</keyword>
<feature type="transmembrane region" description="Helical" evidence="1">
    <location>
        <begin position="57"/>
        <end position="85"/>
    </location>
</feature>
<feature type="transmembrane region" description="Helical" evidence="1">
    <location>
        <begin position="146"/>
        <end position="178"/>
    </location>
</feature>
<organism evidence="2">
    <name type="scientific">Aplanochytrium stocchinoi</name>
    <dbReference type="NCBI Taxonomy" id="215587"/>
    <lineage>
        <taxon>Eukaryota</taxon>
        <taxon>Sar</taxon>
        <taxon>Stramenopiles</taxon>
        <taxon>Bigyra</taxon>
        <taxon>Labyrinthulomycetes</taxon>
        <taxon>Thraustochytrida</taxon>
        <taxon>Thraustochytriidae</taxon>
        <taxon>Aplanochytrium</taxon>
    </lineage>
</organism>
<dbReference type="AlphaFoldDB" id="A0A7S3PNL2"/>
<feature type="transmembrane region" description="Helical" evidence="1">
    <location>
        <begin position="106"/>
        <end position="126"/>
    </location>
</feature>
<protein>
    <submittedName>
        <fullName evidence="2">Uncharacterized protein</fullName>
    </submittedName>
</protein>
<feature type="transmembrane region" description="Helical" evidence="1">
    <location>
        <begin position="321"/>
        <end position="339"/>
    </location>
</feature>
<accession>A0A7S3PNL2</accession>
<feature type="transmembrane region" description="Helical" evidence="1">
    <location>
        <begin position="275"/>
        <end position="297"/>
    </location>
</feature>
<sequence>MSLCVDDEDCNPAETGKLCYANISDFDETSLDAFGCACNTFYGWVGNDCDDYSYSSYITMAVAGIAFIISLIVFIRSLSMFIVLLRTNPRPEGIGFCSRMTPQVVTDMWLALGGYGLACWSMSALLSTSLGKGEPWVPWYAQFDPYQGVAGILSLGGLIGIWGTLLSFLNVGIMWLDIAYKTITMNPHDTKMYYRNRKALYIFQVFALILAGGAFGWEKLSQNGTSVYGLIFPFIILMIVIWFTVASLKLAGVLKGTALVGTDDRFRKILRNIQFTNAWIVVLLFFYGASIGFYSFYDTLAGSWKRWSAVGEFQFAKAAHHGQFLFASLIALAVNSYMVRNFRTMYQSRWGIIWNTGTKETSNSKSNSKQKITSGNTGLAEIEVSKFSMAMPEPEPSL</sequence>
<name>A0A7S3PNL2_9STRA</name>
<reference evidence="2" key="1">
    <citation type="submission" date="2021-01" db="EMBL/GenBank/DDBJ databases">
        <authorList>
            <person name="Corre E."/>
            <person name="Pelletier E."/>
            <person name="Niang G."/>
            <person name="Scheremetjew M."/>
            <person name="Finn R."/>
            <person name="Kale V."/>
            <person name="Holt S."/>
            <person name="Cochrane G."/>
            <person name="Meng A."/>
            <person name="Brown T."/>
            <person name="Cohen L."/>
        </authorList>
    </citation>
    <scope>NUCLEOTIDE SEQUENCE</scope>
    <source>
        <strain evidence="2">GSBS06</strain>
    </source>
</reference>
<dbReference type="EMBL" id="HBIN01020252">
    <property type="protein sequence ID" value="CAE0445448.1"/>
    <property type="molecule type" value="Transcribed_RNA"/>
</dbReference>
<keyword evidence="1" id="KW-0472">Membrane</keyword>